<name>A8ZU83_DESOH</name>
<dbReference type="EMBL" id="CP000859">
    <property type="protein sequence ID" value="ABW66395.1"/>
    <property type="molecule type" value="Genomic_DNA"/>
</dbReference>
<sequence>MDDYQLLIDLHKSADRQGPGGDAETEQAIFLAMPDRSKPLKIADIGCGTGASALLLARLPKAQITAVDFLEDFLEVLEDRAASMGLSEKITTLCGSMDNLPFQDEAYDVIWSEGAIYNIGFEKGVKAWRRYLPVGGLLVVSEITWLTASRPPELQKYWEAEYPEIDTAASKIAVLEKHGYSPVGYFVLPAHCWLENYYRPMQNRFKEFLDRHKNSKAAQAVVEAEIREIKMYEQYKPYYSYGVYVAKKVDQQP</sequence>
<proteinExistence type="predicted"/>
<protein>
    <submittedName>
        <fullName evidence="2">Methyltransferase type 11</fullName>
    </submittedName>
</protein>
<dbReference type="STRING" id="96561.Dole_0585"/>
<organism evidence="2 3">
    <name type="scientific">Desulfosudis oleivorans (strain DSM 6200 / JCM 39069 / Hxd3)</name>
    <name type="common">Desulfococcus oleovorans</name>
    <dbReference type="NCBI Taxonomy" id="96561"/>
    <lineage>
        <taxon>Bacteria</taxon>
        <taxon>Pseudomonadati</taxon>
        <taxon>Thermodesulfobacteriota</taxon>
        <taxon>Desulfobacteria</taxon>
        <taxon>Desulfobacterales</taxon>
        <taxon>Desulfosudaceae</taxon>
        <taxon>Desulfosudis</taxon>
    </lineage>
</organism>
<dbReference type="CDD" id="cd02440">
    <property type="entry name" value="AdoMet_MTases"/>
    <property type="match status" value="1"/>
</dbReference>
<dbReference type="InterPro" id="IPR041698">
    <property type="entry name" value="Methyltransf_25"/>
</dbReference>
<dbReference type="AlphaFoldDB" id="A8ZU83"/>
<evidence type="ECO:0000313" key="3">
    <source>
        <dbReference type="Proteomes" id="UP000008561"/>
    </source>
</evidence>
<dbReference type="KEGG" id="dol:Dole_0585"/>
<dbReference type="PANTHER" id="PTHR43591:SF24">
    <property type="entry name" value="2-METHOXY-6-POLYPRENYL-1,4-BENZOQUINOL METHYLASE, MITOCHONDRIAL"/>
    <property type="match status" value="1"/>
</dbReference>
<evidence type="ECO:0000259" key="1">
    <source>
        <dbReference type="Pfam" id="PF13649"/>
    </source>
</evidence>
<gene>
    <name evidence="2" type="ordered locus">Dole_0585</name>
</gene>
<dbReference type="SUPFAM" id="SSF53335">
    <property type="entry name" value="S-adenosyl-L-methionine-dependent methyltransferases"/>
    <property type="match status" value="1"/>
</dbReference>
<dbReference type="eggNOG" id="COG2226">
    <property type="taxonomic scope" value="Bacteria"/>
</dbReference>
<dbReference type="OrthoDB" id="9811000at2"/>
<dbReference type="Pfam" id="PF13649">
    <property type="entry name" value="Methyltransf_25"/>
    <property type="match status" value="1"/>
</dbReference>
<dbReference type="GO" id="GO:0008168">
    <property type="term" value="F:methyltransferase activity"/>
    <property type="evidence" value="ECO:0007669"/>
    <property type="project" value="UniProtKB-KW"/>
</dbReference>
<keyword evidence="3" id="KW-1185">Reference proteome</keyword>
<keyword evidence="2" id="KW-0489">Methyltransferase</keyword>
<reference evidence="2 3" key="1">
    <citation type="submission" date="2007-10" db="EMBL/GenBank/DDBJ databases">
        <title>Complete sequence of Desulfococcus oleovorans Hxd3.</title>
        <authorList>
            <consortium name="US DOE Joint Genome Institute"/>
            <person name="Copeland A."/>
            <person name="Lucas S."/>
            <person name="Lapidus A."/>
            <person name="Barry K."/>
            <person name="Glavina del Rio T."/>
            <person name="Dalin E."/>
            <person name="Tice H."/>
            <person name="Pitluck S."/>
            <person name="Kiss H."/>
            <person name="Brettin T."/>
            <person name="Bruce D."/>
            <person name="Detter J.C."/>
            <person name="Han C."/>
            <person name="Schmutz J."/>
            <person name="Larimer F."/>
            <person name="Land M."/>
            <person name="Hauser L."/>
            <person name="Kyrpides N."/>
            <person name="Kim E."/>
            <person name="Wawrik B."/>
            <person name="Richardson P."/>
        </authorList>
    </citation>
    <scope>NUCLEOTIDE SEQUENCE [LARGE SCALE GENOMIC DNA]</scope>
    <source>
        <strain evidence="3">DSM 6200 / JCM 39069 / Hxd3</strain>
    </source>
</reference>
<keyword evidence="2" id="KW-0808">Transferase</keyword>
<feature type="domain" description="Methyltransferase" evidence="1">
    <location>
        <begin position="42"/>
        <end position="136"/>
    </location>
</feature>
<dbReference type="Proteomes" id="UP000008561">
    <property type="component" value="Chromosome"/>
</dbReference>
<dbReference type="Gene3D" id="3.40.50.150">
    <property type="entry name" value="Vaccinia Virus protein VP39"/>
    <property type="match status" value="1"/>
</dbReference>
<dbReference type="HOGENOM" id="CLU_073559_0_0_7"/>
<evidence type="ECO:0000313" key="2">
    <source>
        <dbReference type="EMBL" id="ABW66395.1"/>
    </source>
</evidence>
<dbReference type="PANTHER" id="PTHR43591">
    <property type="entry name" value="METHYLTRANSFERASE"/>
    <property type="match status" value="1"/>
</dbReference>
<dbReference type="GO" id="GO:0032259">
    <property type="term" value="P:methylation"/>
    <property type="evidence" value="ECO:0007669"/>
    <property type="project" value="UniProtKB-KW"/>
</dbReference>
<dbReference type="InterPro" id="IPR029063">
    <property type="entry name" value="SAM-dependent_MTases_sf"/>
</dbReference>
<dbReference type="RefSeq" id="WP_012174014.1">
    <property type="nucleotide sequence ID" value="NC_009943.1"/>
</dbReference>
<accession>A8ZU83</accession>